<gene>
    <name evidence="1" type="ORF">QCD61_27305</name>
</gene>
<name>A0ABY8PDP9_9PSED</name>
<organism evidence="1 2">
    <name type="scientific">Pseudomonas viciae</name>
    <dbReference type="NCBI Taxonomy" id="2505979"/>
    <lineage>
        <taxon>Bacteria</taxon>
        <taxon>Pseudomonadati</taxon>
        <taxon>Pseudomonadota</taxon>
        <taxon>Gammaproteobacteria</taxon>
        <taxon>Pseudomonadales</taxon>
        <taxon>Pseudomonadaceae</taxon>
        <taxon>Pseudomonas</taxon>
    </lineage>
</organism>
<proteinExistence type="predicted"/>
<reference evidence="1 2" key="1">
    <citation type="journal article" date="2012" name="Appl. Soil Ecol.">
        <title>Isolation and characterization of new plant growth-promoting bacterial endophytes.</title>
        <authorList>
            <person name="Rashid S."/>
            <person name="Charles T.C."/>
            <person name="Glick B.R."/>
        </authorList>
    </citation>
    <scope>NUCLEOTIDE SEQUENCE [LARGE SCALE GENOMIC DNA]</scope>
    <source>
        <strain evidence="1 2">YsS1</strain>
    </source>
</reference>
<dbReference type="Proteomes" id="UP001227386">
    <property type="component" value="Chromosome"/>
</dbReference>
<dbReference type="EMBL" id="CP123771">
    <property type="protein sequence ID" value="WGO93339.1"/>
    <property type="molecule type" value="Genomic_DNA"/>
</dbReference>
<keyword evidence="2" id="KW-1185">Reference proteome</keyword>
<evidence type="ECO:0000313" key="1">
    <source>
        <dbReference type="EMBL" id="WGO93339.1"/>
    </source>
</evidence>
<protein>
    <submittedName>
        <fullName evidence="1">DUF6124 family protein</fullName>
    </submittedName>
</protein>
<sequence>MVKPSPNPPQSGHKSRVENLEAKKLDDAATRALDYYLNPQPSPPEPDKNQLFIVSPHIDTETLLANASEDLQSISTIAADLADDVDDSRRCIALAISRMADGVQLLVERALDHLETKEVVTPGAKA</sequence>
<dbReference type="RefSeq" id="WP_256453926.1">
    <property type="nucleotide sequence ID" value="NZ_CP087200.1"/>
</dbReference>
<evidence type="ECO:0000313" key="2">
    <source>
        <dbReference type="Proteomes" id="UP001227386"/>
    </source>
</evidence>
<dbReference type="Pfam" id="PF19619">
    <property type="entry name" value="DUF6124"/>
    <property type="match status" value="1"/>
</dbReference>
<accession>A0ABY8PDP9</accession>